<evidence type="ECO:0000259" key="1">
    <source>
        <dbReference type="Pfam" id="PF00561"/>
    </source>
</evidence>
<dbReference type="InterPro" id="IPR000073">
    <property type="entry name" value="AB_hydrolase_1"/>
</dbReference>
<dbReference type="Pfam" id="PF00561">
    <property type="entry name" value="Abhydrolase_1"/>
    <property type="match status" value="1"/>
</dbReference>
<gene>
    <name evidence="2" type="ORF">MGWOODY_Tha1370</name>
</gene>
<dbReference type="InterPro" id="IPR029058">
    <property type="entry name" value="AB_hydrolase_fold"/>
</dbReference>
<sequence length="293" mass="33423">MMTYASQLESLQEWQAHGQYFDFAGHNIFYKTAGGRDKPVVLLIHGFPTASWDWRHQWLLLSQDYFVITADMLGFGFSDKPTDAQYSISLQADLFDALLDKLDVGQYHLVAHDYGDTVAQELLARQAEHAKQRILSVQLLNGGLFPETHRPVLVQKLLISPLGHLFSRLFNEQKLRSTFAHICRQPLSDEELAGIWYLFSFNHGARVMHKLIRYMQERREHRARWVGALQTCQVPMQIINGADDPISGRHMVQRFTEVVGDKPIISLEGVGHYPQLEAPRAVSDALIAFLKGL</sequence>
<dbReference type="GO" id="GO:0046464">
    <property type="term" value="P:acylglycerol catabolic process"/>
    <property type="evidence" value="ECO:0007669"/>
    <property type="project" value="TreeGrafter"/>
</dbReference>
<dbReference type="InterPro" id="IPR050266">
    <property type="entry name" value="AB_hydrolase_sf"/>
</dbReference>
<feature type="domain" description="AB hydrolase-1" evidence="1">
    <location>
        <begin position="39"/>
        <end position="279"/>
    </location>
</feature>
<dbReference type="Gene3D" id="3.40.50.1820">
    <property type="entry name" value="alpha/beta hydrolase"/>
    <property type="match status" value="1"/>
</dbReference>
<dbReference type="SUPFAM" id="SSF53474">
    <property type="entry name" value="alpha/beta-Hydrolases"/>
    <property type="match status" value="1"/>
</dbReference>
<reference evidence="2" key="1">
    <citation type="submission" date="2015-10" db="EMBL/GenBank/DDBJ databases">
        <authorList>
            <person name="Gilbert D.G."/>
        </authorList>
    </citation>
    <scope>NUCLEOTIDE SEQUENCE</scope>
</reference>
<dbReference type="GO" id="GO:0047372">
    <property type="term" value="F:monoacylglycerol lipase activity"/>
    <property type="evidence" value="ECO:0007669"/>
    <property type="project" value="TreeGrafter"/>
</dbReference>
<protein>
    <submittedName>
        <fullName evidence="2">Hydrolase, alpha/beta fold family</fullName>
    </submittedName>
</protein>
<proteinExistence type="predicted"/>
<organism evidence="2">
    <name type="scientific">hydrothermal vent metagenome</name>
    <dbReference type="NCBI Taxonomy" id="652676"/>
    <lineage>
        <taxon>unclassified sequences</taxon>
        <taxon>metagenomes</taxon>
        <taxon>ecological metagenomes</taxon>
    </lineage>
</organism>
<accession>A0A160TEA6</accession>
<evidence type="ECO:0000313" key="2">
    <source>
        <dbReference type="EMBL" id="CUS42088.1"/>
    </source>
</evidence>
<dbReference type="PANTHER" id="PTHR43798">
    <property type="entry name" value="MONOACYLGLYCEROL LIPASE"/>
    <property type="match status" value="1"/>
</dbReference>
<dbReference type="PANTHER" id="PTHR43798:SF33">
    <property type="entry name" value="HYDROLASE, PUTATIVE (AFU_ORTHOLOGUE AFUA_2G14860)-RELATED"/>
    <property type="match status" value="1"/>
</dbReference>
<dbReference type="AlphaFoldDB" id="A0A160TEA6"/>
<dbReference type="EMBL" id="CZQC01000061">
    <property type="protein sequence ID" value="CUS42088.1"/>
    <property type="molecule type" value="Genomic_DNA"/>
</dbReference>
<dbReference type="PRINTS" id="PR00412">
    <property type="entry name" value="EPOXHYDRLASE"/>
</dbReference>
<name>A0A160TEA6_9ZZZZ</name>
<dbReference type="GO" id="GO:0016020">
    <property type="term" value="C:membrane"/>
    <property type="evidence" value="ECO:0007669"/>
    <property type="project" value="TreeGrafter"/>
</dbReference>
<keyword evidence="2" id="KW-0378">Hydrolase</keyword>
<dbReference type="InterPro" id="IPR000639">
    <property type="entry name" value="Epox_hydrolase-like"/>
</dbReference>